<evidence type="ECO:0000313" key="2">
    <source>
        <dbReference type="Proteomes" id="UP000076555"/>
    </source>
</evidence>
<reference evidence="1 2" key="1">
    <citation type="submission" date="2016-04" db="EMBL/GenBank/DDBJ databases">
        <title>Draft Genome Assembly of the Bloom-forming Cyanobacterium Nodularia spumigena Strain CENA596 in Shrimp Production Ponds.</title>
        <authorList>
            <person name="Popin R.V."/>
            <person name="Rigonato J."/>
            <person name="Abreu V.A."/>
            <person name="Andreote A.P."/>
            <person name="Silveira S.B."/>
            <person name="Odebrecht C."/>
            <person name="Fiore M.F."/>
        </authorList>
    </citation>
    <scope>NUCLEOTIDE SEQUENCE [LARGE SCALE GENOMIC DNA]</scope>
    <source>
        <strain evidence="1 2">CENA596</strain>
    </source>
</reference>
<comment type="caution">
    <text evidence="1">The sequence shown here is derived from an EMBL/GenBank/DDBJ whole genome shotgun (WGS) entry which is preliminary data.</text>
</comment>
<sequence>MVSSLKELLNDSELVSSDDPEEKFIISGISWQKYEALLAKLEDNFHYRVATAVKVNGSINSLPMS</sequence>
<dbReference type="EMBL" id="LWAJ01000102">
    <property type="protein sequence ID" value="KZL50236.1"/>
    <property type="molecule type" value="Genomic_DNA"/>
</dbReference>
<dbReference type="AlphaFoldDB" id="A0A166JWN0"/>
<name>A0A166JWN0_NODSP</name>
<proteinExistence type="predicted"/>
<evidence type="ECO:0000313" key="1">
    <source>
        <dbReference type="EMBL" id="KZL50236.1"/>
    </source>
</evidence>
<protein>
    <submittedName>
        <fullName evidence="1">Uncharacterized protein</fullName>
    </submittedName>
</protein>
<dbReference type="Proteomes" id="UP000076555">
    <property type="component" value="Unassembled WGS sequence"/>
</dbReference>
<organism evidence="1 2">
    <name type="scientific">Nodularia spumigena CENA596</name>
    <dbReference type="NCBI Taxonomy" id="1819295"/>
    <lineage>
        <taxon>Bacteria</taxon>
        <taxon>Bacillati</taxon>
        <taxon>Cyanobacteriota</taxon>
        <taxon>Cyanophyceae</taxon>
        <taxon>Nostocales</taxon>
        <taxon>Nodulariaceae</taxon>
        <taxon>Nodularia</taxon>
    </lineage>
</organism>
<gene>
    <name evidence="1" type="ORF">A2T98_08610</name>
</gene>
<accession>A0A166JWN0</accession>